<accession>A0A4P6UNI2</accession>
<feature type="domain" description="Amidohydrolase-related" evidence="1">
    <location>
        <begin position="30"/>
        <end position="296"/>
    </location>
</feature>
<organism evidence="2 3">
    <name type="scientific">Hylemonella gracilis</name>
    <dbReference type="NCBI Taxonomy" id="80880"/>
    <lineage>
        <taxon>Bacteria</taxon>
        <taxon>Pseudomonadati</taxon>
        <taxon>Pseudomonadota</taxon>
        <taxon>Betaproteobacteria</taxon>
        <taxon>Burkholderiales</taxon>
        <taxon>Comamonadaceae</taxon>
        <taxon>Hylemonella</taxon>
    </lineage>
</organism>
<dbReference type="Pfam" id="PF04909">
    <property type="entry name" value="Amidohydro_2"/>
    <property type="match status" value="1"/>
</dbReference>
<reference evidence="2 3" key="1">
    <citation type="submission" date="2018-07" db="EMBL/GenBank/DDBJ databases">
        <title>Exploring interactions and the metabolic potential of the ultra-small soil bacteria Hylemonella gracilis.</title>
        <authorList>
            <person name="Tyc O."/>
            <person name="Kulkarni P."/>
            <person name="Gawehns F."/>
            <person name="Hundscheid M."/>
            <person name="Zweers H."/>
            <person name="Garbeva P."/>
        </authorList>
    </citation>
    <scope>NUCLEOTIDE SEQUENCE [LARGE SCALE GENOMIC DNA]</scope>
    <source>
        <strain evidence="2 3">NS1</strain>
    </source>
</reference>
<keyword evidence="2" id="KW-0378">Hydrolase</keyword>
<protein>
    <submittedName>
        <fullName evidence="2">Amidohydrolase</fullName>
    </submittedName>
</protein>
<sequence length="298" mass="32693">MSAHSPEPQPVLTYLRQPSKPALQLPAGACDAHVHVFGPASDYPYAPQRHMTPVDAPRETLFALHRHLGIERCVIVQSMVHGQDNRVVEDAIAAGQGRYLGVALVDVGVADAELRRLAAAGFRGVRFNFMQRLGAASPVEPIIALTRRLAEVGMHLQVHFESALIHMLAQPLARSAVPVVIDHMGRVDATLGAGHADFQALLRLMENPLFRVKVSGIDRIDALAPSDRRYAAGEALARELVARFPERCLWGTDWPHPNHTHVPDDGALVDALARVMPDRTHLEQVLVHNPLHFYGFSA</sequence>
<dbReference type="Proteomes" id="UP000292939">
    <property type="component" value="Chromosome"/>
</dbReference>
<dbReference type="RefSeq" id="WP_131277711.1">
    <property type="nucleotide sequence ID" value="NZ_CP031395.1"/>
</dbReference>
<dbReference type="InterPro" id="IPR006680">
    <property type="entry name" value="Amidohydro-rel"/>
</dbReference>
<dbReference type="EMBL" id="CP031395">
    <property type="protein sequence ID" value="QBK06336.1"/>
    <property type="molecule type" value="Genomic_DNA"/>
</dbReference>
<dbReference type="PANTHER" id="PTHR35563:SF2">
    <property type="entry name" value="BARREL METAL-DEPENDENT HYDROLASE, PUTATIVE (AFU_ORTHOLOGUE AFUA_1G16240)-RELATED"/>
    <property type="match status" value="1"/>
</dbReference>
<evidence type="ECO:0000313" key="3">
    <source>
        <dbReference type="Proteomes" id="UP000292939"/>
    </source>
</evidence>
<dbReference type="AlphaFoldDB" id="A0A4P6UNI2"/>
<dbReference type="OrthoDB" id="9787654at2"/>
<dbReference type="InterPro" id="IPR032466">
    <property type="entry name" value="Metal_Hydrolase"/>
</dbReference>
<dbReference type="Gene3D" id="3.20.20.140">
    <property type="entry name" value="Metal-dependent hydrolases"/>
    <property type="match status" value="1"/>
</dbReference>
<evidence type="ECO:0000259" key="1">
    <source>
        <dbReference type="Pfam" id="PF04909"/>
    </source>
</evidence>
<evidence type="ECO:0000313" key="2">
    <source>
        <dbReference type="EMBL" id="QBK06336.1"/>
    </source>
</evidence>
<dbReference type="PANTHER" id="PTHR35563">
    <property type="entry name" value="BARREL METAL-DEPENDENT HYDROLASE, PUTATIVE (AFU_ORTHOLOGUE AFUA_1G16240)-RELATED"/>
    <property type="match status" value="1"/>
</dbReference>
<gene>
    <name evidence="2" type="ORF">DW355_02315</name>
</gene>
<dbReference type="KEGG" id="hgr:DW355_02315"/>
<dbReference type="InterPro" id="IPR052358">
    <property type="entry name" value="Aro_Compnd_Degr_Hydrolases"/>
</dbReference>
<proteinExistence type="predicted"/>
<name>A0A4P6UNI2_9BURK</name>
<dbReference type="GO" id="GO:0016787">
    <property type="term" value="F:hydrolase activity"/>
    <property type="evidence" value="ECO:0007669"/>
    <property type="project" value="UniProtKB-KW"/>
</dbReference>
<dbReference type="SUPFAM" id="SSF51556">
    <property type="entry name" value="Metallo-dependent hydrolases"/>
    <property type="match status" value="1"/>
</dbReference>